<dbReference type="Pfam" id="PF01124">
    <property type="entry name" value="MAPEG"/>
    <property type="match status" value="1"/>
</dbReference>
<keyword evidence="4 5" id="KW-0472">Membrane</keyword>
<keyword evidence="2 5" id="KW-0812">Transmembrane</keyword>
<proteinExistence type="predicted"/>
<dbReference type="EMBL" id="JAPJZI010000001">
    <property type="protein sequence ID" value="MDA5401073.1"/>
    <property type="molecule type" value="Genomic_DNA"/>
</dbReference>
<evidence type="ECO:0000313" key="6">
    <source>
        <dbReference type="EMBL" id="MDA5401073.1"/>
    </source>
</evidence>
<protein>
    <submittedName>
        <fullName evidence="6">MAPEG family protein</fullName>
    </submittedName>
</protein>
<dbReference type="Gene3D" id="1.20.120.550">
    <property type="entry name" value="Membrane associated eicosanoid/glutathione metabolism-like domain"/>
    <property type="match status" value="1"/>
</dbReference>
<feature type="transmembrane region" description="Helical" evidence="5">
    <location>
        <begin position="6"/>
        <end position="28"/>
    </location>
</feature>
<evidence type="ECO:0000256" key="2">
    <source>
        <dbReference type="ARBA" id="ARBA00022692"/>
    </source>
</evidence>
<dbReference type="Proteomes" id="UP001151234">
    <property type="component" value="Unassembled WGS sequence"/>
</dbReference>
<gene>
    <name evidence="6" type="ORF">OQ273_21035</name>
</gene>
<dbReference type="InterPro" id="IPR023352">
    <property type="entry name" value="MAPEG-like_dom_sf"/>
</dbReference>
<dbReference type="RefSeq" id="WP_267992883.1">
    <property type="nucleotide sequence ID" value="NZ_JAPJZI010000001.1"/>
</dbReference>
<evidence type="ECO:0000313" key="7">
    <source>
        <dbReference type="Proteomes" id="UP001151234"/>
    </source>
</evidence>
<comment type="subcellular location">
    <subcellularLocation>
        <location evidence="1">Membrane</location>
    </subcellularLocation>
</comment>
<dbReference type="GO" id="GO:0016020">
    <property type="term" value="C:membrane"/>
    <property type="evidence" value="ECO:0007669"/>
    <property type="project" value="UniProtKB-SubCell"/>
</dbReference>
<sequence>MTLPIYSALLGAALLVVQNLLMLTVGIYRTRTGKSAGVDGDIKLERLARRHGNLAENAAIFVAVLTLYELLAGQTAFALWIALLFAFARLLHIAGFSDQAGSHLVGAEGSKKIFVMMRGGGAGLSAVASLLLGINLALAAMAVF</sequence>
<dbReference type="InterPro" id="IPR001129">
    <property type="entry name" value="Membr-assoc_MAPEG"/>
</dbReference>
<evidence type="ECO:0000256" key="4">
    <source>
        <dbReference type="ARBA" id="ARBA00023136"/>
    </source>
</evidence>
<reference evidence="6" key="1">
    <citation type="submission" date="2022-11" db="EMBL/GenBank/DDBJ databases">
        <title>Draft genome sequence of Hoeflea poritis E7-10 and Hoeflea prorocentri PM5-8, separated from scleractinian coral Porites lutea and marine dinoflagellate.</title>
        <authorList>
            <person name="Zhang G."/>
            <person name="Wei Q."/>
            <person name="Cai L."/>
        </authorList>
    </citation>
    <scope>NUCLEOTIDE SEQUENCE</scope>
    <source>
        <strain evidence="6">PM5-8</strain>
    </source>
</reference>
<keyword evidence="3 5" id="KW-1133">Transmembrane helix</keyword>
<evidence type="ECO:0000256" key="1">
    <source>
        <dbReference type="ARBA" id="ARBA00004370"/>
    </source>
</evidence>
<feature type="transmembrane region" description="Helical" evidence="5">
    <location>
        <begin position="77"/>
        <end position="96"/>
    </location>
</feature>
<feature type="transmembrane region" description="Helical" evidence="5">
    <location>
        <begin position="121"/>
        <end position="143"/>
    </location>
</feature>
<feature type="transmembrane region" description="Helical" evidence="5">
    <location>
        <begin position="54"/>
        <end position="71"/>
    </location>
</feature>
<evidence type="ECO:0000256" key="5">
    <source>
        <dbReference type="SAM" id="Phobius"/>
    </source>
</evidence>
<name>A0A9X3UM51_9HYPH</name>
<organism evidence="6 7">
    <name type="scientific">Hoeflea prorocentri</name>
    <dbReference type="NCBI Taxonomy" id="1922333"/>
    <lineage>
        <taxon>Bacteria</taxon>
        <taxon>Pseudomonadati</taxon>
        <taxon>Pseudomonadota</taxon>
        <taxon>Alphaproteobacteria</taxon>
        <taxon>Hyphomicrobiales</taxon>
        <taxon>Rhizobiaceae</taxon>
        <taxon>Hoeflea</taxon>
    </lineage>
</organism>
<accession>A0A9X3UM51</accession>
<evidence type="ECO:0000256" key="3">
    <source>
        <dbReference type="ARBA" id="ARBA00022989"/>
    </source>
</evidence>
<dbReference type="AlphaFoldDB" id="A0A9X3UM51"/>
<keyword evidence="7" id="KW-1185">Reference proteome</keyword>
<dbReference type="SUPFAM" id="SSF161084">
    <property type="entry name" value="MAPEG domain-like"/>
    <property type="match status" value="1"/>
</dbReference>
<comment type="caution">
    <text evidence="6">The sequence shown here is derived from an EMBL/GenBank/DDBJ whole genome shotgun (WGS) entry which is preliminary data.</text>
</comment>